<proteinExistence type="predicted"/>
<accession>A0A812IS30</accession>
<protein>
    <submittedName>
        <fullName evidence="2">Uncharacterized protein</fullName>
    </submittedName>
</protein>
<dbReference type="OrthoDB" id="429985at2759"/>
<dbReference type="EMBL" id="CAJNIZ010000553">
    <property type="protein sequence ID" value="CAE7169184.1"/>
    <property type="molecule type" value="Genomic_DNA"/>
</dbReference>
<sequence length="227" mass="23578">MKESNLGFAGQISQLGAQNIGNLVWAFTKVLVDDPPPMTATSAAAAAKITACGHQELGNIAWSFAREPSNGAEVLASISRATASSALATIAEWDPQAIANLVQTNATASTSSEPPMTAASLQGVQIITEFTTQNLSNTLQAYATLKVEYTSAGTSEGAGDVDTPQMSVEDVCKALVDEGFKCEEVVPDANALRGSCWKQETGASSPATLKKKATASARQCPRDQPSP</sequence>
<dbReference type="Proteomes" id="UP000649617">
    <property type="component" value="Unassembled WGS sequence"/>
</dbReference>
<gene>
    <name evidence="2" type="ORF">SPIL2461_LOCUS654</name>
</gene>
<evidence type="ECO:0000256" key="1">
    <source>
        <dbReference type="SAM" id="MobiDB-lite"/>
    </source>
</evidence>
<evidence type="ECO:0000313" key="3">
    <source>
        <dbReference type="Proteomes" id="UP000649617"/>
    </source>
</evidence>
<name>A0A812IS30_SYMPI</name>
<reference evidence="2" key="1">
    <citation type="submission" date="2021-02" db="EMBL/GenBank/DDBJ databases">
        <authorList>
            <person name="Dougan E. K."/>
            <person name="Rhodes N."/>
            <person name="Thang M."/>
            <person name="Chan C."/>
        </authorList>
    </citation>
    <scope>NUCLEOTIDE SEQUENCE</scope>
</reference>
<keyword evidence="3" id="KW-1185">Reference proteome</keyword>
<evidence type="ECO:0000313" key="2">
    <source>
        <dbReference type="EMBL" id="CAE7169184.1"/>
    </source>
</evidence>
<organism evidence="2 3">
    <name type="scientific">Symbiodinium pilosum</name>
    <name type="common">Dinoflagellate</name>
    <dbReference type="NCBI Taxonomy" id="2952"/>
    <lineage>
        <taxon>Eukaryota</taxon>
        <taxon>Sar</taxon>
        <taxon>Alveolata</taxon>
        <taxon>Dinophyceae</taxon>
        <taxon>Suessiales</taxon>
        <taxon>Symbiodiniaceae</taxon>
        <taxon>Symbiodinium</taxon>
    </lineage>
</organism>
<dbReference type="AlphaFoldDB" id="A0A812IS30"/>
<comment type="caution">
    <text evidence="2">The sequence shown here is derived from an EMBL/GenBank/DDBJ whole genome shotgun (WGS) entry which is preliminary data.</text>
</comment>
<feature type="region of interest" description="Disordered" evidence="1">
    <location>
        <begin position="193"/>
        <end position="227"/>
    </location>
</feature>